<reference evidence="2" key="1">
    <citation type="submission" date="2013-07" db="EMBL/GenBank/DDBJ databases">
        <title>The Genome Sequence of Cryptococcus bestiolae CBS10118.</title>
        <authorList>
            <consortium name="The Broad Institute Genome Sequencing Platform"/>
            <person name="Cuomo C."/>
            <person name="Litvintseva A."/>
            <person name="Chen Y."/>
            <person name="Heitman J."/>
            <person name="Sun S."/>
            <person name="Springer D."/>
            <person name="Dromer F."/>
            <person name="Young S.K."/>
            <person name="Zeng Q."/>
            <person name="Gargeya S."/>
            <person name="Fitzgerald M."/>
            <person name="Abouelleil A."/>
            <person name="Alvarado L."/>
            <person name="Berlin A.M."/>
            <person name="Chapman S.B."/>
            <person name="Dewar J."/>
            <person name="Goldberg J."/>
            <person name="Griggs A."/>
            <person name="Gujja S."/>
            <person name="Hansen M."/>
            <person name="Howarth C."/>
            <person name="Imamovic A."/>
            <person name="Larimer J."/>
            <person name="McCowan C."/>
            <person name="Murphy C."/>
            <person name="Pearson M."/>
            <person name="Priest M."/>
            <person name="Roberts A."/>
            <person name="Saif S."/>
            <person name="Shea T."/>
            <person name="Sykes S."/>
            <person name="Wortman J."/>
            <person name="Nusbaum C."/>
            <person name="Birren B."/>
        </authorList>
    </citation>
    <scope>NUCLEOTIDE SEQUENCE [LARGE SCALE GENOMIC DNA]</scope>
    <source>
        <strain evidence="2">CBS 10118</strain>
    </source>
</reference>
<dbReference type="EMBL" id="CP144542">
    <property type="protein sequence ID" value="WVW81767.1"/>
    <property type="molecule type" value="Genomic_DNA"/>
</dbReference>
<dbReference type="EMBL" id="KI894019">
    <property type="protein sequence ID" value="OCF27624.1"/>
    <property type="molecule type" value="Genomic_DNA"/>
</dbReference>
<evidence type="ECO:0000313" key="4">
    <source>
        <dbReference type="Proteomes" id="UP000092730"/>
    </source>
</evidence>
<gene>
    <name evidence="2" type="ORF">I302_02467</name>
    <name evidence="3" type="ORF">I302_103763</name>
</gene>
<protein>
    <submittedName>
        <fullName evidence="2">Uncharacterized protein</fullName>
    </submittedName>
</protein>
<keyword evidence="4" id="KW-1185">Reference proteome</keyword>
<evidence type="ECO:0000256" key="1">
    <source>
        <dbReference type="SAM" id="MobiDB-lite"/>
    </source>
</evidence>
<dbReference type="KEGG" id="kbi:30206866"/>
<dbReference type="RefSeq" id="XP_019048694.1">
    <property type="nucleotide sequence ID" value="XM_019189132.1"/>
</dbReference>
<sequence length="361" mass="40856">MSSLIEQNTKADEKGSNKNSLGDPTRDLSGFHILHRRGILSAPLRFPITTNIGGLPPLPSPVLWSPGTRAEPLSIAVLQAILEGHGRRKVIERLGIMARDDLEMGLTVTDISERGIIDFTAEGRHLRRARERQSIYEEIRSGMFPDILEYTHTGQKIEFFHSQDTSIERLGEHEATVEFMKHLDDLVDVPKDMDEILGFLDQRATEIHRRRGPDDSEEPLSEIQVYTTPMMKMPEGNEWEWQEEVKTAWTRPISLEAQKGMIPYLRNNLDGLTVQDGYRTADLYGEINRRYVLSAQQYIRDICNGTTSSVPLSTSNVGEDSKEVHHVIRNNDGTSILLKLGWLDIPSSSKFTQNLSITRAP</sequence>
<name>A0A1B9G9A9_9TREE</name>
<reference evidence="2" key="3">
    <citation type="submission" date="2014-01" db="EMBL/GenBank/DDBJ databases">
        <title>Evolution of pathogenesis and genome organization in the Tremellales.</title>
        <authorList>
            <person name="Cuomo C."/>
            <person name="Litvintseva A."/>
            <person name="Heitman J."/>
            <person name="Chen Y."/>
            <person name="Sun S."/>
            <person name="Springer D."/>
            <person name="Dromer F."/>
            <person name="Young S."/>
            <person name="Zeng Q."/>
            <person name="Chapman S."/>
            <person name="Gujja S."/>
            <person name="Saif S."/>
            <person name="Birren B."/>
        </authorList>
    </citation>
    <scope>NUCLEOTIDE SEQUENCE</scope>
    <source>
        <strain evidence="2">CBS 10118</strain>
    </source>
</reference>
<accession>A0A1B9G9A9</accession>
<evidence type="ECO:0000313" key="3">
    <source>
        <dbReference type="EMBL" id="WVW81767.1"/>
    </source>
</evidence>
<organism evidence="2">
    <name type="scientific">Kwoniella bestiolae CBS 10118</name>
    <dbReference type="NCBI Taxonomy" id="1296100"/>
    <lineage>
        <taxon>Eukaryota</taxon>
        <taxon>Fungi</taxon>
        <taxon>Dikarya</taxon>
        <taxon>Basidiomycota</taxon>
        <taxon>Agaricomycotina</taxon>
        <taxon>Tremellomycetes</taxon>
        <taxon>Tremellales</taxon>
        <taxon>Cryptococcaceae</taxon>
        <taxon>Kwoniella</taxon>
    </lineage>
</organism>
<dbReference type="Proteomes" id="UP000092730">
    <property type="component" value="Chromosome 2"/>
</dbReference>
<dbReference type="GeneID" id="30206866"/>
<feature type="region of interest" description="Disordered" evidence="1">
    <location>
        <begin position="1"/>
        <end position="24"/>
    </location>
</feature>
<evidence type="ECO:0000313" key="2">
    <source>
        <dbReference type="EMBL" id="OCF27624.1"/>
    </source>
</evidence>
<proteinExistence type="predicted"/>
<dbReference type="AlphaFoldDB" id="A0A1B9G9A9"/>
<reference evidence="3" key="4">
    <citation type="submission" date="2024-02" db="EMBL/GenBank/DDBJ databases">
        <title>Comparative genomics of Cryptococcus and Kwoniella reveals pathogenesis evolution and contrasting modes of karyotype evolution via chromosome fusion or intercentromeric recombination.</title>
        <authorList>
            <person name="Coelho M.A."/>
            <person name="David-Palma M."/>
            <person name="Shea T."/>
            <person name="Bowers K."/>
            <person name="McGinley-Smith S."/>
            <person name="Mohammad A.W."/>
            <person name="Gnirke A."/>
            <person name="Yurkov A.M."/>
            <person name="Nowrousian M."/>
            <person name="Sun S."/>
            <person name="Cuomo C.A."/>
            <person name="Heitman J."/>
        </authorList>
    </citation>
    <scope>NUCLEOTIDE SEQUENCE</scope>
    <source>
        <strain evidence="3">CBS 10118</strain>
    </source>
</reference>
<reference evidence="3" key="2">
    <citation type="submission" date="2013-07" db="EMBL/GenBank/DDBJ databases">
        <authorList>
            <consortium name="The Broad Institute Genome Sequencing Platform"/>
            <person name="Cuomo C."/>
            <person name="Litvintseva A."/>
            <person name="Chen Y."/>
            <person name="Heitman J."/>
            <person name="Sun S."/>
            <person name="Springer D."/>
            <person name="Dromer F."/>
            <person name="Young S.K."/>
            <person name="Zeng Q."/>
            <person name="Gargeya S."/>
            <person name="Fitzgerald M."/>
            <person name="Abouelleil A."/>
            <person name="Alvarado L."/>
            <person name="Berlin A.M."/>
            <person name="Chapman S.B."/>
            <person name="Dewar J."/>
            <person name="Goldberg J."/>
            <person name="Griggs A."/>
            <person name="Gujja S."/>
            <person name="Hansen M."/>
            <person name="Howarth C."/>
            <person name="Imamovic A."/>
            <person name="Larimer J."/>
            <person name="McCowan C."/>
            <person name="Murphy C."/>
            <person name="Pearson M."/>
            <person name="Priest M."/>
            <person name="Roberts A."/>
            <person name="Saif S."/>
            <person name="Shea T."/>
            <person name="Sykes S."/>
            <person name="Wortman J."/>
            <person name="Nusbaum C."/>
            <person name="Birren B."/>
        </authorList>
    </citation>
    <scope>NUCLEOTIDE SEQUENCE</scope>
    <source>
        <strain evidence="3">CBS 10118</strain>
    </source>
</reference>
<dbReference type="VEuPathDB" id="FungiDB:I302_02467"/>